<feature type="chain" id="PRO_5013269008" evidence="1">
    <location>
        <begin position="20"/>
        <end position="585"/>
    </location>
</feature>
<sequence>MKKLTILFLSAACFCTVLSSCKKMLDVMPGDELDQSQMYRNVYDADAAVIGIYGKFQGLAERYILLNELRADMLDYTDNADEYLRQLSNHTVTADNPYASPRPFYEVILNCNDVLKNFDIMLKDKKMKESEYAVRYADITCLRSFLYLQLGIHYGEIPYVTSTLESVEEVKDVKRFPKLSFDALLDTLIKSTEALTYKDEYPSGTSPNITVDGYPTAKWFINKKVLLGDLNLWRGNYVQAATWYRQVMETAANNSNDATMYTMYKVGWDSNGDVDHYISYGRISDATSLVWNTQWRIMYEQAANTKGYEREWVWAMPFDSKFKPENPFVKLFSPIGGKYLVKPSQEAFDNWNSQQQIGNSSAPAVPGLPYDARGILTCQQINGQPVVMKYLWNYLNWSSMLPVDVLKRSSTWFLFKQTHLHMRFAEAANRAGKHLLAWGLFNNGIAGAYPAPTSDVTNYHNTLFEPYPFNFDARNSGSSGIPYYRAPWYRNIGIRKRANLVNYNVAPGADSTLSIESGLINETALEDAYEGTRWPDLLRVALRRNDPAFLADKVYQKLKKDNVPGAEAARAKLMDKSGWYLPFKF</sequence>
<dbReference type="RefSeq" id="WP_073079364.1">
    <property type="nucleotide sequence ID" value="NZ_FRBL01000002.1"/>
</dbReference>
<dbReference type="PROSITE" id="PS51257">
    <property type="entry name" value="PROKAR_LIPOPROTEIN"/>
    <property type="match status" value="1"/>
</dbReference>
<dbReference type="Gene3D" id="1.25.40.390">
    <property type="match status" value="1"/>
</dbReference>
<keyword evidence="3" id="KW-1185">Reference proteome</keyword>
<evidence type="ECO:0000313" key="2">
    <source>
        <dbReference type="EMBL" id="SHL22881.1"/>
    </source>
</evidence>
<organism evidence="2 3">
    <name type="scientific">Chitinophaga jiangningensis</name>
    <dbReference type="NCBI Taxonomy" id="1419482"/>
    <lineage>
        <taxon>Bacteria</taxon>
        <taxon>Pseudomonadati</taxon>
        <taxon>Bacteroidota</taxon>
        <taxon>Chitinophagia</taxon>
        <taxon>Chitinophagales</taxon>
        <taxon>Chitinophagaceae</taxon>
        <taxon>Chitinophaga</taxon>
    </lineage>
</organism>
<dbReference type="InterPro" id="IPR011990">
    <property type="entry name" value="TPR-like_helical_dom_sf"/>
</dbReference>
<dbReference type="AlphaFoldDB" id="A0A1M6YX55"/>
<evidence type="ECO:0000256" key="1">
    <source>
        <dbReference type="SAM" id="SignalP"/>
    </source>
</evidence>
<keyword evidence="1" id="KW-0732">Signal</keyword>
<dbReference type="OrthoDB" id="1035036at2"/>
<protein>
    <submittedName>
        <fullName evidence="2">Starch-binding associating with outer membrane</fullName>
    </submittedName>
</protein>
<accession>A0A1M6YX55</accession>
<dbReference type="Proteomes" id="UP000184420">
    <property type="component" value="Unassembled WGS sequence"/>
</dbReference>
<dbReference type="EMBL" id="FRBL01000002">
    <property type="protein sequence ID" value="SHL22881.1"/>
    <property type="molecule type" value="Genomic_DNA"/>
</dbReference>
<dbReference type="STRING" id="1419482.SAMN05444266_102531"/>
<gene>
    <name evidence="2" type="ORF">SAMN05444266_102531</name>
</gene>
<evidence type="ECO:0000313" key="3">
    <source>
        <dbReference type="Proteomes" id="UP000184420"/>
    </source>
</evidence>
<feature type="signal peptide" evidence="1">
    <location>
        <begin position="1"/>
        <end position="19"/>
    </location>
</feature>
<dbReference type="SUPFAM" id="SSF48452">
    <property type="entry name" value="TPR-like"/>
    <property type="match status" value="1"/>
</dbReference>
<name>A0A1M6YX55_9BACT</name>
<proteinExistence type="predicted"/>
<reference evidence="2 3" key="1">
    <citation type="submission" date="2016-11" db="EMBL/GenBank/DDBJ databases">
        <authorList>
            <person name="Jaros S."/>
            <person name="Januszkiewicz K."/>
            <person name="Wedrychowicz H."/>
        </authorList>
    </citation>
    <scope>NUCLEOTIDE SEQUENCE [LARGE SCALE GENOMIC DNA]</scope>
    <source>
        <strain evidence="2 3">DSM 27406</strain>
    </source>
</reference>